<protein>
    <submittedName>
        <fullName evidence="1">Uncharacterized protein</fullName>
    </submittedName>
</protein>
<reference evidence="1 2" key="1">
    <citation type="submission" date="2017-11" db="EMBL/GenBank/DDBJ databases">
        <title>De-novo sequencing of pomegranate (Punica granatum L.) genome.</title>
        <authorList>
            <person name="Akparov Z."/>
            <person name="Amiraslanov A."/>
            <person name="Hajiyeva S."/>
            <person name="Abbasov M."/>
            <person name="Kaur K."/>
            <person name="Hamwieh A."/>
            <person name="Solovyev V."/>
            <person name="Salamov A."/>
            <person name="Braich B."/>
            <person name="Kosarev P."/>
            <person name="Mahmoud A."/>
            <person name="Hajiyev E."/>
            <person name="Babayeva S."/>
            <person name="Izzatullayeva V."/>
            <person name="Mammadov A."/>
            <person name="Mammadov A."/>
            <person name="Sharifova S."/>
            <person name="Ojaghi J."/>
            <person name="Eynullazada K."/>
            <person name="Bayramov B."/>
            <person name="Abdulazimova A."/>
            <person name="Shahmuradov I."/>
        </authorList>
    </citation>
    <scope>NUCLEOTIDE SEQUENCE [LARGE SCALE GENOMIC DNA]</scope>
    <source>
        <strain evidence="2">cv. AG2017</strain>
        <tissue evidence="1">Leaf</tissue>
    </source>
</reference>
<organism evidence="1 2">
    <name type="scientific">Punica granatum</name>
    <name type="common">Pomegranate</name>
    <dbReference type="NCBI Taxonomy" id="22663"/>
    <lineage>
        <taxon>Eukaryota</taxon>
        <taxon>Viridiplantae</taxon>
        <taxon>Streptophyta</taxon>
        <taxon>Embryophyta</taxon>
        <taxon>Tracheophyta</taxon>
        <taxon>Spermatophyta</taxon>
        <taxon>Magnoliopsida</taxon>
        <taxon>eudicotyledons</taxon>
        <taxon>Gunneridae</taxon>
        <taxon>Pentapetalae</taxon>
        <taxon>rosids</taxon>
        <taxon>malvids</taxon>
        <taxon>Myrtales</taxon>
        <taxon>Lythraceae</taxon>
        <taxon>Punica</taxon>
    </lineage>
</organism>
<keyword evidence="2" id="KW-1185">Reference proteome</keyword>
<dbReference type="Proteomes" id="UP000233551">
    <property type="component" value="Unassembled WGS sequence"/>
</dbReference>
<name>A0A2I0JWE0_PUNGR</name>
<comment type="caution">
    <text evidence="1">The sequence shown here is derived from an EMBL/GenBank/DDBJ whole genome shotgun (WGS) entry which is preliminary data.</text>
</comment>
<gene>
    <name evidence="1" type="ORF">CRG98_018989</name>
</gene>
<proteinExistence type="predicted"/>
<dbReference type="EMBL" id="PGOL01001140">
    <property type="protein sequence ID" value="PKI60639.1"/>
    <property type="molecule type" value="Genomic_DNA"/>
</dbReference>
<accession>A0A2I0JWE0</accession>
<dbReference type="AlphaFoldDB" id="A0A2I0JWE0"/>
<evidence type="ECO:0000313" key="2">
    <source>
        <dbReference type="Proteomes" id="UP000233551"/>
    </source>
</evidence>
<sequence>MSHAVAFPRLDGVAPPLEEISRARTSLCQGRPPAVFTLPPRQGEPWAQGRPTFLGEFNSPLIPLNRAKVPSRYQVLPSAQLSAPFHVVRACPHLAHAYTLDAPCACPSAPRAFPRTAAHAYPQPRKVHLCGPKSRSNHSRVGRADHRRSAMHWFTLPRELLSGLFPYAPTREGRDEEVPLSKPKTEMIEQTIHHQRDRLHQDRATSWCKSGLHHCKGSPPTTCNNKLRGKTHSASRAPILQGAPSTASNNTILVTHSLGQLCIFLFIDIRGNNLNSQRIRVS</sequence>
<evidence type="ECO:0000313" key="1">
    <source>
        <dbReference type="EMBL" id="PKI60639.1"/>
    </source>
</evidence>